<dbReference type="Proteomes" id="UP000003107">
    <property type="component" value="Unassembled WGS sequence"/>
</dbReference>
<dbReference type="EMBL" id="ACVQ01000022">
    <property type="protein sequence ID" value="EET79351.1"/>
    <property type="molecule type" value="Genomic_DNA"/>
</dbReference>
<accession>C6RGZ5</accession>
<comment type="caution">
    <text evidence="1">The sequence shown here is derived from an EMBL/GenBank/DDBJ whole genome shotgun (WGS) entry which is preliminary data.</text>
</comment>
<protein>
    <submittedName>
        <fullName evidence="1">Uncharacterized protein</fullName>
    </submittedName>
</protein>
<evidence type="ECO:0000313" key="1">
    <source>
        <dbReference type="EMBL" id="EET79351.1"/>
    </source>
</evidence>
<reference evidence="1 2" key="1">
    <citation type="submission" date="2009-07" db="EMBL/GenBank/DDBJ databases">
        <authorList>
            <person name="Madupu R."/>
            <person name="Sebastian Y."/>
            <person name="Durkin A.S."/>
            <person name="Torralba M."/>
            <person name="Methe B."/>
            <person name="Sutton G.G."/>
            <person name="Strausberg R.L."/>
            <person name="Nelson K.E."/>
        </authorList>
    </citation>
    <scope>NUCLEOTIDE SEQUENCE [LARGE SCALE GENOMIC DNA]</scope>
    <source>
        <strain evidence="1 2">RM3277</strain>
    </source>
</reference>
<dbReference type="STRING" id="553219.CAMSH0001_1629"/>
<gene>
    <name evidence="1" type="ORF">CAMSH0001_1629</name>
</gene>
<organism evidence="1 2">
    <name type="scientific">Campylobacter showae RM3277</name>
    <dbReference type="NCBI Taxonomy" id="553219"/>
    <lineage>
        <taxon>Bacteria</taxon>
        <taxon>Pseudomonadati</taxon>
        <taxon>Campylobacterota</taxon>
        <taxon>Epsilonproteobacteria</taxon>
        <taxon>Campylobacterales</taxon>
        <taxon>Campylobacteraceae</taxon>
        <taxon>Campylobacter</taxon>
    </lineage>
</organism>
<keyword evidence="2" id="KW-1185">Reference proteome</keyword>
<sequence>MKSNFTRQDPHRKIDKFKFATLCVSKAVSPHLSRAVGLVGFLRRCASSCKQTGAGLPSAVASA</sequence>
<name>C6RGZ5_9BACT</name>
<proteinExistence type="predicted"/>
<evidence type="ECO:0000313" key="2">
    <source>
        <dbReference type="Proteomes" id="UP000003107"/>
    </source>
</evidence>
<dbReference type="AlphaFoldDB" id="C6RGZ5"/>